<protein>
    <submittedName>
        <fullName evidence="7">FAD-dependent oxidoreductase</fullName>
    </submittedName>
</protein>
<dbReference type="InterPro" id="IPR017941">
    <property type="entry name" value="Rieske_2Fe-2S"/>
</dbReference>
<evidence type="ECO:0000256" key="3">
    <source>
        <dbReference type="ARBA" id="ARBA00023004"/>
    </source>
</evidence>
<dbReference type="PANTHER" id="PTHR13847:SF274">
    <property type="entry name" value="RIESKE 2FE-2S IRON-SULFUR PROTEIN YHFW-RELATED"/>
    <property type="match status" value="1"/>
</dbReference>
<dbReference type="PRINTS" id="PR00162">
    <property type="entry name" value="RIESKE"/>
</dbReference>
<keyword evidence="1" id="KW-0001">2Fe-2S</keyword>
<keyword evidence="5" id="KW-1015">Disulfide bond</keyword>
<name>A0ABV5YAB2_9ACTN</name>
<reference evidence="7 8" key="1">
    <citation type="submission" date="2024-09" db="EMBL/GenBank/DDBJ databases">
        <authorList>
            <person name="Sun Q."/>
            <person name="Mori K."/>
        </authorList>
    </citation>
    <scope>NUCLEOTIDE SEQUENCE [LARGE SCALE GENOMIC DNA]</scope>
    <source>
        <strain evidence="7 8">TBRC 0563</strain>
    </source>
</reference>
<dbReference type="InterPro" id="IPR006076">
    <property type="entry name" value="FAD-dep_OxRdtase"/>
</dbReference>
<sequence>MTLPGTAASYWIESSTATSYPPLTEDIDIDVAVVGGGIAGISTAFELIRAGRSVRVLEAGQIAAAVTGHTTGRLSAAHPWIYRPLRERQGAEAARLYACSQQNAVDHVAATASALGIDCEIERRPSHVFTDDEDQADALRAEAEAVKDAGLDASFVTETDLPFTVAGALRVEGQIQFHPRRYLVGLAEAIVRDGGLVHENTRVNDIEEGEPCTLRTEHGAIVRAQDVVVATLAPVFEQLRLSTRLSAVRELVVAAPISADRDPGGMYITRELNTRSVRTAPLPDGRRLLLITGEAFAPGSGQVAERYERLIDWAREHFGATEITHRWSAQDTETTDTLPWIGHAPGTDHIYLATGYARSGMSHGVMTGRLLADLLTGRTPAWADLYDPGRVHPIHEASGTAKNLAAVAGHYAGDRVDAATGSIEDVPRGGGRVVTIGGRPCAVHRGEHGNLTVLSAACPHRGCLVAFNDTERTWECPCHGSRFAADGTLLDGPANRPLGPITMDDQAK</sequence>
<dbReference type="PROSITE" id="PS51296">
    <property type="entry name" value="RIESKE"/>
    <property type="match status" value="1"/>
</dbReference>
<keyword evidence="4" id="KW-0411">Iron-sulfur</keyword>
<dbReference type="InterPro" id="IPR036188">
    <property type="entry name" value="FAD/NAD-bd_sf"/>
</dbReference>
<gene>
    <name evidence="7" type="ORF">ACFFNX_02700</name>
</gene>
<dbReference type="SUPFAM" id="SSF50022">
    <property type="entry name" value="ISP domain"/>
    <property type="match status" value="1"/>
</dbReference>
<dbReference type="Gene3D" id="3.30.9.10">
    <property type="entry name" value="D-Amino Acid Oxidase, subunit A, domain 2"/>
    <property type="match status" value="1"/>
</dbReference>
<dbReference type="RefSeq" id="WP_378194445.1">
    <property type="nucleotide sequence ID" value="NZ_JBHLZP010000007.1"/>
</dbReference>
<evidence type="ECO:0000256" key="5">
    <source>
        <dbReference type="ARBA" id="ARBA00023157"/>
    </source>
</evidence>
<comment type="caution">
    <text evidence="7">The sequence shown here is derived from an EMBL/GenBank/DDBJ whole genome shotgun (WGS) entry which is preliminary data.</text>
</comment>
<evidence type="ECO:0000313" key="8">
    <source>
        <dbReference type="Proteomes" id="UP001589627"/>
    </source>
</evidence>
<dbReference type="Pfam" id="PF01266">
    <property type="entry name" value="DAO"/>
    <property type="match status" value="1"/>
</dbReference>
<evidence type="ECO:0000313" key="7">
    <source>
        <dbReference type="EMBL" id="MFB9831094.1"/>
    </source>
</evidence>
<dbReference type="InterPro" id="IPR036922">
    <property type="entry name" value="Rieske_2Fe-2S_sf"/>
</dbReference>
<dbReference type="Gene3D" id="2.102.10.10">
    <property type="entry name" value="Rieske [2Fe-2S] iron-sulphur domain"/>
    <property type="match status" value="1"/>
</dbReference>
<keyword evidence="2" id="KW-0479">Metal-binding</keyword>
<feature type="domain" description="Rieske" evidence="6">
    <location>
        <begin position="418"/>
        <end position="508"/>
    </location>
</feature>
<dbReference type="PANTHER" id="PTHR13847">
    <property type="entry name" value="SARCOSINE DEHYDROGENASE-RELATED"/>
    <property type="match status" value="1"/>
</dbReference>
<dbReference type="SUPFAM" id="SSF51905">
    <property type="entry name" value="FAD/NAD(P)-binding domain"/>
    <property type="match status" value="1"/>
</dbReference>
<proteinExistence type="predicted"/>
<dbReference type="Pfam" id="PF00355">
    <property type="entry name" value="Rieske"/>
    <property type="match status" value="1"/>
</dbReference>
<organism evidence="7 8">
    <name type="scientific">Actinoallomurus acaciae</name>
    <dbReference type="NCBI Taxonomy" id="502577"/>
    <lineage>
        <taxon>Bacteria</taxon>
        <taxon>Bacillati</taxon>
        <taxon>Actinomycetota</taxon>
        <taxon>Actinomycetes</taxon>
        <taxon>Streptosporangiales</taxon>
        <taxon>Thermomonosporaceae</taxon>
        <taxon>Actinoallomurus</taxon>
    </lineage>
</organism>
<evidence type="ECO:0000256" key="1">
    <source>
        <dbReference type="ARBA" id="ARBA00022714"/>
    </source>
</evidence>
<keyword evidence="8" id="KW-1185">Reference proteome</keyword>
<dbReference type="EMBL" id="JBHLZP010000007">
    <property type="protein sequence ID" value="MFB9831094.1"/>
    <property type="molecule type" value="Genomic_DNA"/>
</dbReference>
<evidence type="ECO:0000256" key="2">
    <source>
        <dbReference type="ARBA" id="ARBA00022723"/>
    </source>
</evidence>
<keyword evidence="3" id="KW-0408">Iron</keyword>
<evidence type="ECO:0000256" key="4">
    <source>
        <dbReference type="ARBA" id="ARBA00023014"/>
    </source>
</evidence>
<accession>A0ABV5YAB2</accession>
<dbReference type="InterPro" id="IPR005805">
    <property type="entry name" value="Rieske_Fe-S_prot_C"/>
</dbReference>
<dbReference type="Gene3D" id="3.50.50.60">
    <property type="entry name" value="FAD/NAD(P)-binding domain"/>
    <property type="match status" value="1"/>
</dbReference>
<evidence type="ECO:0000259" key="6">
    <source>
        <dbReference type="PROSITE" id="PS51296"/>
    </source>
</evidence>
<dbReference type="Proteomes" id="UP001589627">
    <property type="component" value="Unassembled WGS sequence"/>
</dbReference>